<reference evidence="1" key="1">
    <citation type="submission" date="2015-10" db="EMBL/GenBank/DDBJ databases">
        <title>EvidentialGene: Evidence-directed Construction of Complete mRNA Transcriptomes without Genomes.</title>
        <authorList>
            <person name="Gilbert D.G."/>
        </authorList>
    </citation>
    <scope>NUCLEOTIDE SEQUENCE</scope>
</reference>
<protein>
    <submittedName>
        <fullName evidence="1">Uncharacterized protein</fullName>
    </submittedName>
</protein>
<proteinExistence type="predicted"/>
<accession>A0A0P6C2E5</accession>
<name>A0A0P6C2E5_9CRUS</name>
<organism evidence="1">
    <name type="scientific">Daphnia magna</name>
    <dbReference type="NCBI Taxonomy" id="35525"/>
    <lineage>
        <taxon>Eukaryota</taxon>
        <taxon>Metazoa</taxon>
        <taxon>Ecdysozoa</taxon>
        <taxon>Arthropoda</taxon>
        <taxon>Crustacea</taxon>
        <taxon>Branchiopoda</taxon>
        <taxon>Diplostraca</taxon>
        <taxon>Cladocera</taxon>
        <taxon>Anomopoda</taxon>
        <taxon>Daphniidae</taxon>
        <taxon>Daphnia</taxon>
    </lineage>
</organism>
<evidence type="ECO:0000313" key="1">
    <source>
        <dbReference type="EMBL" id="JAN56246.1"/>
    </source>
</evidence>
<dbReference type="AlphaFoldDB" id="A0A0P6C2E5"/>
<sequence length="102" mass="11415">MCVYTSAATRNYCQTLLRSCWNAPMAQLSGGGSDSVPRVRTVASSPQAATYDTCMHKANRFLGLHQYFSPKTTIAVPNYTLFYHLKLLVRARLFSVSAYELQ</sequence>
<dbReference type="EMBL" id="GDIQ01038491">
    <property type="protein sequence ID" value="JAN56246.1"/>
    <property type="molecule type" value="Transcribed_RNA"/>
</dbReference>